<evidence type="ECO:0000313" key="5">
    <source>
        <dbReference type="EMBL" id="RWA06462.1"/>
    </source>
</evidence>
<dbReference type="GO" id="GO:0006694">
    <property type="term" value="P:steroid biosynthetic process"/>
    <property type="evidence" value="ECO:0007669"/>
    <property type="project" value="InterPro"/>
</dbReference>
<feature type="domain" description="3-beta hydroxysteroid dehydrogenase/isomerase" evidence="4">
    <location>
        <begin position="77"/>
        <end position="355"/>
    </location>
</feature>
<organism evidence="5 6">
    <name type="scientific">Xylaria grammica</name>
    <dbReference type="NCBI Taxonomy" id="363999"/>
    <lineage>
        <taxon>Eukaryota</taxon>
        <taxon>Fungi</taxon>
        <taxon>Dikarya</taxon>
        <taxon>Ascomycota</taxon>
        <taxon>Pezizomycotina</taxon>
        <taxon>Sordariomycetes</taxon>
        <taxon>Xylariomycetidae</taxon>
        <taxon>Xylariales</taxon>
        <taxon>Xylariaceae</taxon>
        <taxon>Xylaria</taxon>
    </lineage>
</organism>
<comment type="similarity">
    <text evidence="1">Belongs to the 3-beta-HSD family.</text>
</comment>
<name>A0A439CW91_9PEZI</name>
<dbReference type="EMBL" id="RYZI01000335">
    <property type="protein sequence ID" value="RWA06462.1"/>
    <property type="molecule type" value="Genomic_DNA"/>
</dbReference>
<evidence type="ECO:0000256" key="3">
    <source>
        <dbReference type="SAM" id="Phobius"/>
    </source>
</evidence>
<dbReference type="PANTHER" id="PTHR43245:SF51">
    <property type="entry name" value="SHORT CHAIN DEHYDROGENASE_REDUCTASE FAMILY 42E, MEMBER 2"/>
    <property type="match status" value="1"/>
</dbReference>
<comment type="caution">
    <text evidence="5">The sequence shown here is derived from an EMBL/GenBank/DDBJ whole genome shotgun (WGS) entry which is preliminary data.</text>
</comment>
<dbReference type="Gene3D" id="3.40.50.720">
    <property type="entry name" value="NAD(P)-binding Rossmann-like Domain"/>
    <property type="match status" value="1"/>
</dbReference>
<feature type="transmembrane region" description="Helical" evidence="3">
    <location>
        <begin position="6"/>
        <end position="24"/>
    </location>
</feature>
<dbReference type="InterPro" id="IPR050177">
    <property type="entry name" value="Lipid_A_modif_metabolic_enz"/>
</dbReference>
<proteinExistence type="inferred from homology"/>
<protein>
    <recommendedName>
        <fullName evidence="4">3-beta hydroxysteroid dehydrogenase/isomerase domain-containing protein</fullName>
    </recommendedName>
</protein>
<dbReference type="PANTHER" id="PTHR43245">
    <property type="entry name" value="BIFUNCTIONAL POLYMYXIN RESISTANCE PROTEIN ARNA"/>
    <property type="match status" value="1"/>
</dbReference>
<dbReference type="InterPro" id="IPR036291">
    <property type="entry name" value="NAD(P)-bd_dom_sf"/>
</dbReference>
<dbReference type="Proteomes" id="UP000286045">
    <property type="component" value="Unassembled WGS sequence"/>
</dbReference>
<dbReference type="AlphaFoldDB" id="A0A439CW91"/>
<reference evidence="5 6" key="1">
    <citation type="submission" date="2018-12" db="EMBL/GenBank/DDBJ databases">
        <title>Draft genome sequence of Xylaria grammica IHI A82.</title>
        <authorList>
            <person name="Buettner E."/>
            <person name="Kellner H."/>
        </authorList>
    </citation>
    <scope>NUCLEOTIDE SEQUENCE [LARGE SCALE GENOMIC DNA]</scope>
    <source>
        <strain evidence="5 6">IHI A82</strain>
    </source>
</reference>
<sequence>MFSGDHWASWALTSVALAILAYLVRVNQQLSGTPEEVTRLAGPRWTPDLLKKTYERLEKNPIDYTDKLPPKLDRRYVITGGSGLVGGYIVLQLLARGTPPAHIRILDIRRSERSDMNSGPAVDVDFVRTDITSRASVDAAFSRPWPASAAKLPLTVFHTAAVILASDRSAHGYAFPESVNVKGTANLLAAAKAAGASVFSSTSSASIAIRPVGTWVAPWAKEPKHFFQILDTQDFKLPPRKREGYFGNYPASKAAAERLVCGADEDGFRTGAIRPANGVYGNPTDNTVGDPLSRSVMPTWVSHIVQSFVHGANVAIAHLHHEAVLVQPSATTHSGRPFVVTDPNPPISYGDLYSSIRVLSRHSFTTVSLPPVLLLLISHFVEFYSDLPYQPFPFSILGKLLPSLKGDVRHLKPGIFSITTHLIGSNSESSKPVAEGGLGYQGVMTTLEGMVLEVLEWNREHENFGEGEGKTKKAYTTSISLAETIKQLGTVGHQVAASSAE</sequence>
<keyword evidence="3" id="KW-0472">Membrane</keyword>
<dbReference type="GO" id="GO:0016616">
    <property type="term" value="F:oxidoreductase activity, acting on the CH-OH group of donors, NAD or NADP as acceptor"/>
    <property type="evidence" value="ECO:0007669"/>
    <property type="project" value="InterPro"/>
</dbReference>
<dbReference type="STRING" id="363999.A0A439CW91"/>
<keyword evidence="6" id="KW-1185">Reference proteome</keyword>
<evidence type="ECO:0000256" key="1">
    <source>
        <dbReference type="ARBA" id="ARBA00009219"/>
    </source>
</evidence>
<keyword evidence="3" id="KW-0812">Transmembrane</keyword>
<dbReference type="SUPFAM" id="SSF51735">
    <property type="entry name" value="NAD(P)-binding Rossmann-fold domains"/>
    <property type="match status" value="1"/>
</dbReference>
<gene>
    <name evidence="5" type="ORF">EKO27_g8643</name>
</gene>
<evidence type="ECO:0000313" key="6">
    <source>
        <dbReference type="Proteomes" id="UP000286045"/>
    </source>
</evidence>
<evidence type="ECO:0000256" key="2">
    <source>
        <dbReference type="ARBA" id="ARBA00023002"/>
    </source>
</evidence>
<accession>A0A439CW91</accession>
<dbReference type="Pfam" id="PF01073">
    <property type="entry name" value="3Beta_HSD"/>
    <property type="match status" value="1"/>
</dbReference>
<evidence type="ECO:0000259" key="4">
    <source>
        <dbReference type="Pfam" id="PF01073"/>
    </source>
</evidence>
<keyword evidence="3" id="KW-1133">Transmembrane helix</keyword>
<dbReference type="InterPro" id="IPR002225">
    <property type="entry name" value="3Beta_OHSteriod_DH/Estase"/>
</dbReference>
<keyword evidence="2" id="KW-0560">Oxidoreductase</keyword>